<dbReference type="InterPro" id="IPR018392">
    <property type="entry name" value="LysM"/>
</dbReference>
<keyword evidence="3" id="KW-1185">Reference proteome</keyword>
<name>A0A917AMY8_9MICC</name>
<feature type="domain" description="LysM" evidence="1">
    <location>
        <begin position="56"/>
        <end position="105"/>
    </location>
</feature>
<evidence type="ECO:0000259" key="1">
    <source>
        <dbReference type="SMART" id="SM00257"/>
    </source>
</evidence>
<dbReference type="Pfam" id="PF01476">
    <property type="entry name" value="LysM"/>
    <property type="match status" value="1"/>
</dbReference>
<dbReference type="RefSeq" id="WP_188682573.1">
    <property type="nucleotide sequence ID" value="NZ_BMIS01000002.1"/>
</dbReference>
<dbReference type="EMBL" id="BMIS01000002">
    <property type="protein sequence ID" value="GGE61225.1"/>
    <property type="molecule type" value="Genomic_DNA"/>
</dbReference>
<proteinExistence type="predicted"/>
<evidence type="ECO:0000313" key="3">
    <source>
        <dbReference type="Proteomes" id="UP000633136"/>
    </source>
</evidence>
<dbReference type="Gene3D" id="3.10.350.10">
    <property type="entry name" value="LysM domain"/>
    <property type="match status" value="1"/>
</dbReference>
<gene>
    <name evidence="2" type="ORF">GCM10011401_05150</name>
</gene>
<dbReference type="GO" id="GO:0005840">
    <property type="term" value="C:ribosome"/>
    <property type="evidence" value="ECO:0007669"/>
    <property type="project" value="InterPro"/>
</dbReference>
<sequence>MHTTMRLTRRGRLLVFGMPALALLTAFVVGMFFLAGALVNQAQASSAEVPGVNAEEVQVGAGDTLWDMASEVDSDQEVRELISQIAELNGLESSELEPGQTLFVPVED</sequence>
<reference evidence="2" key="1">
    <citation type="journal article" date="2014" name="Int. J. Syst. Evol. Microbiol.">
        <title>Complete genome sequence of Corynebacterium casei LMG S-19264T (=DSM 44701T), isolated from a smear-ripened cheese.</title>
        <authorList>
            <consortium name="US DOE Joint Genome Institute (JGI-PGF)"/>
            <person name="Walter F."/>
            <person name="Albersmeier A."/>
            <person name="Kalinowski J."/>
            <person name="Ruckert C."/>
        </authorList>
    </citation>
    <scope>NUCLEOTIDE SEQUENCE</scope>
    <source>
        <strain evidence="2">CGMCC 1.15388</strain>
    </source>
</reference>
<dbReference type="InterPro" id="IPR020592">
    <property type="entry name" value="Ribosomal_bS16_CS"/>
</dbReference>
<dbReference type="GO" id="GO:0003735">
    <property type="term" value="F:structural constituent of ribosome"/>
    <property type="evidence" value="ECO:0007669"/>
    <property type="project" value="InterPro"/>
</dbReference>
<dbReference type="InterPro" id="IPR036779">
    <property type="entry name" value="LysM_dom_sf"/>
</dbReference>
<dbReference type="SMART" id="SM00257">
    <property type="entry name" value="LysM"/>
    <property type="match status" value="1"/>
</dbReference>
<evidence type="ECO:0000313" key="2">
    <source>
        <dbReference type="EMBL" id="GGE61225.1"/>
    </source>
</evidence>
<reference evidence="2" key="2">
    <citation type="submission" date="2020-09" db="EMBL/GenBank/DDBJ databases">
        <authorList>
            <person name="Sun Q."/>
            <person name="Zhou Y."/>
        </authorList>
    </citation>
    <scope>NUCLEOTIDE SEQUENCE</scope>
    <source>
        <strain evidence="2">CGMCC 1.15388</strain>
    </source>
</reference>
<protein>
    <recommendedName>
        <fullName evidence="1">LysM domain-containing protein</fullName>
    </recommendedName>
</protein>
<dbReference type="CDD" id="cd00118">
    <property type="entry name" value="LysM"/>
    <property type="match status" value="1"/>
</dbReference>
<organism evidence="2 3">
    <name type="scientific">Nesterenkonia cremea</name>
    <dbReference type="NCBI Taxonomy" id="1882340"/>
    <lineage>
        <taxon>Bacteria</taxon>
        <taxon>Bacillati</taxon>
        <taxon>Actinomycetota</taxon>
        <taxon>Actinomycetes</taxon>
        <taxon>Micrococcales</taxon>
        <taxon>Micrococcaceae</taxon>
        <taxon>Nesterenkonia</taxon>
    </lineage>
</organism>
<dbReference type="PROSITE" id="PS00732">
    <property type="entry name" value="RIBOSOMAL_S16"/>
    <property type="match status" value="1"/>
</dbReference>
<dbReference type="SUPFAM" id="SSF54106">
    <property type="entry name" value="LysM domain"/>
    <property type="match status" value="1"/>
</dbReference>
<accession>A0A917AMY8</accession>
<comment type="caution">
    <text evidence="2">The sequence shown here is derived from an EMBL/GenBank/DDBJ whole genome shotgun (WGS) entry which is preliminary data.</text>
</comment>
<dbReference type="GO" id="GO:0006412">
    <property type="term" value="P:translation"/>
    <property type="evidence" value="ECO:0007669"/>
    <property type="project" value="InterPro"/>
</dbReference>
<dbReference type="Proteomes" id="UP000633136">
    <property type="component" value="Unassembled WGS sequence"/>
</dbReference>
<dbReference type="AlphaFoldDB" id="A0A917AMY8"/>